<proteinExistence type="predicted"/>
<dbReference type="RefSeq" id="WP_090992005.1">
    <property type="nucleotide sequence ID" value="NZ_FOPP01000001.1"/>
</dbReference>
<evidence type="ECO:0000313" key="1">
    <source>
        <dbReference type="EMBL" id="SFG67276.1"/>
    </source>
</evidence>
<dbReference type="EMBL" id="FOPP01000001">
    <property type="protein sequence ID" value="SFG67276.1"/>
    <property type="molecule type" value="Genomic_DNA"/>
</dbReference>
<dbReference type="OrthoDB" id="152799at2"/>
<name>A0A1I2TXH6_9SPHI</name>
<keyword evidence="2" id="KW-1185">Reference proteome</keyword>
<dbReference type="STRING" id="414048.SAMN04489864_101541"/>
<evidence type="ECO:0008006" key="3">
    <source>
        <dbReference type="Google" id="ProtNLM"/>
    </source>
</evidence>
<evidence type="ECO:0000313" key="2">
    <source>
        <dbReference type="Proteomes" id="UP000199666"/>
    </source>
</evidence>
<organism evidence="1 2">
    <name type="scientific">Pedobacter insulae</name>
    <dbReference type="NCBI Taxonomy" id="414048"/>
    <lineage>
        <taxon>Bacteria</taxon>
        <taxon>Pseudomonadati</taxon>
        <taxon>Bacteroidota</taxon>
        <taxon>Sphingobacteriia</taxon>
        <taxon>Sphingobacteriales</taxon>
        <taxon>Sphingobacteriaceae</taxon>
        <taxon>Pedobacter</taxon>
    </lineage>
</organism>
<accession>A0A1I2TXH6</accession>
<dbReference type="Proteomes" id="UP000199666">
    <property type="component" value="Unassembled WGS sequence"/>
</dbReference>
<dbReference type="AlphaFoldDB" id="A0A1I2TXH6"/>
<sequence length="207" mass="24412">MYYPRKNGLISKCYSWYFDFIFKINFSKFTYNKLTVQDDKAILVLANRFSWWDGFMLFQLNKKVFKKQFHVLVTSSDYQTINYLKYFGAFAPKNKGKDVIETLQYAGALLDDPRNLVLIFPQGKMRSSHSQNIVFEKGVIQVINASKKKFQLVFSVVLTDYFNKQKPEAEAYLHKWQAEEYISLQLLKSEYNKHYVNAISKQSQKAP</sequence>
<protein>
    <recommendedName>
        <fullName evidence="3">Acyltransferase</fullName>
    </recommendedName>
</protein>
<gene>
    <name evidence="1" type="ORF">SAMN04489864_101541</name>
</gene>
<reference evidence="1 2" key="1">
    <citation type="submission" date="2016-10" db="EMBL/GenBank/DDBJ databases">
        <authorList>
            <person name="de Groot N.N."/>
        </authorList>
    </citation>
    <scope>NUCLEOTIDE SEQUENCE [LARGE SCALE GENOMIC DNA]</scope>
    <source>
        <strain evidence="1 2">DSM 18684</strain>
    </source>
</reference>